<dbReference type="EMBL" id="CP134876">
    <property type="protein sequence ID" value="WNM38895.1"/>
    <property type="molecule type" value="Genomic_DNA"/>
</dbReference>
<evidence type="ECO:0000256" key="2">
    <source>
        <dbReference type="SAM" id="Phobius"/>
    </source>
</evidence>
<dbReference type="Proteomes" id="UP001303001">
    <property type="component" value="Chromosome"/>
</dbReference>
<keyword evidence="2" id="KW-1133">Transmembrane helix</keyword>
<evidence type="ECO:0000256" key="1">
    <source>
        <dbReference type="SAM" id="MobiDB-lite"/>
    </source>
</evidence>
<feature type="transmembrane region" description="Helical" evidence="2">
    <location>
        <begin position="38"/>
        <end position="57"/>
    </location>
</feature>
<evidence type="ECO:0008006" key="5">
    <source>
        <dbReference type="Google" id="ProtNLM"/>
    </source>
</evidence>
<evidence type="ECO:0000313" key="3">
    <source>
        <dbReference type="EMBL" id="WNM38895.1"/>
    </source>
</evidence>
<gene>
    <name evidence="3" type="ORF">RMN56_27815</name>
</gene>
<feature type="region of interest" description="Disordered" evidence="1">
    <location>
        <begin position="64"/>
        <end position="83"/>
    </location>
</feature>
<evidence type="ECO:0000313" key="4">
    <source>
        <dbReference type="Proteomes" id="UP001303001"/>
    </source>
</evidence>
<sequence length="228" mass="24219">MADPRDDLKAIADGIRRVTTLPPAETLRRRSDRRRRRAAVAGAAMTVLVVAAGTALLQARDHVETPDEAAGPVGRAPASVVPSGSASTEQEILAGQRQTLIVVPGMGGAALAVDRDGDRVRATTQQGIDARAVWVLRPAGDKFQIMLATPGAAGRVCMTVVHDAAPGSVRSRECDPAEQAQLFRIEKVPDGTYSLFQGRRYVQTVDGTNALVPDLPEGLTTTYEFVAR</sequence>
<reference evidence="3 4" key="1">
    <citation type="submission" date="2023-09" db="EMBL/GenBank/DDBJ databases">
        <title>Micromonospora halotolerans DSM 45598 genome sequence.</title>
        <authorList>
            <person name="Mo P."/>
        </authorList>
    </citation>
    <scope>NUCLEOTIDE SEQUENCE [LARGE SCALE GENOMIC DNA]</scope>
    <source>
        <strain evidence="3 4">DSM 45598</strain>
    </source>
</reference>
<keyword evidence="2" id="KW-0812">Transmembrane</keyword>
<keyword evidence="4" id="KW-1185">Reference proteome</keyword>
<keyword evidence="2" id="KW-0472">Membrane</keyword>
<proteinExistence type="predicted"/>
<dbReference type="RefSeq" id="WP_313720621.1">
    <property type="nucleotide sequence ID" value="NZ_CP134876.1"/>
</dbReference>
<accession>A0ABY9ZWE6</accession>
<name>A0ABY9ZWE6_9ACTN</name>
<protein>
    <recommendedName>
        <fullName evidence="5">Ricin B lectin domain-containing protein</fullName>
    </recommendedName>
</protein>
<organism evidence="3 4">
    <name type="scientific">Micromonospora halotolerans</name>
    <dbReference type="NCBI Taxonomy" id="709879"/>
    <lineage>
        <taxon>Bacteria</taxon>
        <taxon>Bacillati</taxon>
        <taxon>Actinomycetota</taxon>
        <taxon>Actinomycetes</taxon>
        <taxon>Micromonosporales</taxon>
        <taxon>Micromonosporaceae</taxon>
        <taxon>Micromonospora</taxon>
    </lineage>
</organism>